<dbReference type="PRINTS" id="PR00195">
    <property type="entry name" value="DYNAMIN"/>
</dbReference>
<dbReference type="InterPro" id="IPR000375">
    <property type="entry name" value="Dynamin_stalk"/>
</dbReference>
<evidence type="ECO:0000256" key="3">
    <source>
        <dbReference type="SAM" id="MobiDB-lite"/>
    </source>
</evidence>
<dbReference type="GO" id="GO:0005874">
    <property type="term" value="C:microtubule"/>
    <property type="evidence" value="ECO:0007669"/>
    <property type="project" value="TreeGrafter"/>
</dbReference>
<dbReference type="STRING" id="1283841.A0A084R112"/>
<reference evidence="5 6" key="1">
    <citation type="journal article" date="2014" name="BMC Genomics">
        <title>Comparative genome sequencing reveals chemotype-specific gene clusters in the toxigenic black mold Stachybotrys.</title>
        <authorList>
            <person name="Semeiks J."/>
            <person name="Borek D."/>
            <person name="Otwinowski Z."/>
            <person name="Grishin N.V."/>
        </authorList>
    </citation>
    <scope>NUCLEOTIDE SEQUENCE [LARGE SCALE GENOMIC DNA]</scope>
    <source>
        <strain evidence="5 6">IBT 40285</strain>
    </source>
</reference>
<dbReference type="GO" id="GO:0008017">
    <property type="term" value="F:microtubule binding"/>
    <property type="evidence" value="ECO:0007669"/>
    <property type="project" value="TreeGrafter"/>
</dbReference>
<dbReference type="Proteomes" id="UP000028524">
    <property type="component" value="Unassembled WGS sequence"/>
</dbReference>
<feature type="region of interest" description="Disordered" evidence="3">
    <location>
        <begin position="641"/>
        <end position="668"/>
    </location>
</feature>
<dbReference type="InParanoid" id="A0A084R112"/>
<dbReference type="SUPFAM" id="SSF52540">
    <property type="entry name" value="P-loop containing nucleoside triphosphate hydrolases"/>
    <property type="match status" value="1"/>
</dbReference>
<dbReference type="PROSITE" id="PS51388">
    <property type="entry name" value="GED"/>
    <property type="match status" value="1"/>
</dbReference>
<dbReference type="Pfam" id="PF01031">
    <property type="entry name" value="Dynamin_M"/>
    <property type="match status" value="1"/>
</dbReference>
<dbReference type="GO" id="GO:0005525">
    <property type="term" value="F:GTP binding"/>
    <property type="evidence" value="ECO:0007669"/>
    <property type="project" value="InterPro"/>
</dbReference>
<dbReference type="AlphaFoldDB" id="A0A084R112"/>
<dbReference type="GO" id="GO:0005739">
    <property type="term" value="C:mitochondrion"/>
    <property type="evidence" value="ECO:0007669"/>
    <property type="project" value="TreeGrafter"/>
</dbReference>
<dbReference type="PANTHER" id="PTHR11566:SF21">
    <property type="entry name" value="DYNAMIN RELATED PROTEIN 1, ISOFORM A"/>
    <property type="match status" value="1"/>
</dbReference>
<dbReference type="PANTHER" id="PTHR11566">
    <property type="entry name" value="DYNAMIN"/>
    <property type="match status" value="1"/>
</dbReference>
<dbReference type="GO" id="GO:0016559">
    <property type="term" value="P:peroxisome fission"/>
    <property type="evidence" value="ECO:0007669"/>
    <property type="project" value="TreeGrafter"/>
</dbReference>
<keyword evidence="6" id="KW-1185">Reference proteome</keyword>
<dbReference type="InterPro" id="IPR001401">
    <property type="entry name" value="Dynamin_GTPase"/>
</dbReference>
<evidence type="ECO:0000259" key="4">
    <source>
        <dbReference type="PROSITE" id="PS51388"/>
    </source>
</evidence>
<dbReference type="InterPro" id="IPR020850">
    <property type="entry name" value="GED_dom"/>
</dbReference>
<dbReference type="GO" id="GO:0000266">
    <property type="term" value="P:mitochondrial fission"/>
    <property type="evidence" value="ECO:0007669"/>
    <property type="project" value="TreeGrafter"/>
</dbReference>
<feature type="domain" description="GED" evidence="4">
    <location>
        <begin position="749"/>
        <end position="841"/>
    </location>
</feature>
<dbReference type="InterPro" id="IPR045063">
    <property type="entry name" value="Dynamin_N"/>
</dbReference>
<feature type="region of interest" description="Disordered" evidence="3">
    <location>
        <begin position="449"/>
        <end position="469"/>
    </location>
</feature>
<evidence type="ECO:0000256" key="1">
    <source>
        <dbReference type="ARBA" id="ARBA00022741"/>
    </source>
</evidence>
<dbReference type="GO" id="GO:0016020">
    <property type="term" value="C:membrane"/>
    <property type="evidence" value="ECO:0007669"/>
    <property type="project" value="TreeGrafter"/>
</dbReference>
<dbReference type="OrthoDB" id="5061070at2759"/>
<keyword evidence="1" id="KW-0547">Nucleotide-binding</keyword>
<dbReference type="InterPro" id="IPR022812">
    <property type="entry name" value="Dynamin"/>
</dbReference>
<dbReference type="InterPro" id="IPR027417">
    <property type="entry name" value="P-loop_NTPase"/>
</dbReference>
<evidence type="ECO:0000313" key="5">
    <source>
        <dbReference type="EMBL" id="KFA69897.1"/>
    </source>
</evidence>
<dbReference type="GO" id="GO:0006897">
    <property type="term" value="P:endocytosis"/>
    <property type="evidence" value="ECO:0007669"/>
    <property type="project" value="TreeGrafter"/>
</dbReference>
<dbReference type="Pfam" id="PF00350">
    <property type="entry name" value="Dynamin_N"/>
    <property type="match status" value="1"/>
</dbReference>
<name>A0A084R112_STAC4</name>
<protein>
    <recommendedName>
        <fullName evidence="4">GED domain-containing protein</fullName>
    </recommendedName>
</protein>
<dbReference type="GO" id="GO:0003924">
    <property type="term" value="F:GTPase activity"/>
    <property type="evidence" value="ECO:0007669"/>
    <property type="project" value="InterPro"/>
</dbReference>
<evidence type="ECO:0000313" key="6">
    <source>
        <dbReference type="Proteomes" id="UP000028524"/>
    </source>
</evidence>
<evidence type="ECO:0000256" key="2">
    <source>
        <dbReference type="ARBA" id="ARBA00023134"/>
    </source>
</evidence>
<keyword evidence="2" id="KW-0342">GTP-binding</keyword>
<gene>
    <name evidence="5" type="ORF">S40285_07918</name>
</gene>
<dbReference type="GO" id="GO:0048312">
    <property type="term" value="P:intracellular distribution of mitochondria"/>
    <property type="evidence" value="ECO:0007669"/>
    <property type="project" value="TreeGrafter"/>
</dbReference>
<dbReference type="SMART" id="SM00053">
    <property type="entry name" value="DYNc"/>
    <property type="match status" value="1"/>
</dbReference>
<sequence length="846" mass="95214">MAKAQEGLDLNPGSLLDDEQVRLFDAMHHLSSLKVSGEIETPQLVVVGAQSSGKSSVLEALVRFHFPVDNTKPTTRFPIKLVLRKADAKVTRVRIEPESARSEEEKRALVRLAEALPIDSFDNIMKRAKADLKVSPSGTLDKSSCTLPTFCDDVLVIERYGPSLPKLSLIELPGLFNAASAGKTLADKAMISDMASKYIKSPRSIVLLVVSAEVDDYNNVPVVGMVQGMLQEHPSLKRRVVCVIIRPDTAGSLEATRGVLAKNSPFSGYFTHPWHVIRNQDQDAREKHQPLDERDRIEDQFFSGSEWDAVPKTQKGIAALRETLKSMILSHTQHQLPHIMSEIKARIKEAEARLDITIRARATPEARRAYLGDIADKFSLLTREAIKGTYENETCNKDHETGEQCPDCEGFFAPLGDNSLESQQKRLRANVRALNQCFANSMRRYGRTVLESEGGRATTSTDQSLDPPPQYDHGIPRFQPHETAQYYVHELPERLSRREYEIWVSENMYRWKSKGPAGEPSDGAYLGLFEYQAEKWTNIANQHVKAVWRVVKDFINLTLAASCPDRDVRAELRRVHLDDRVKCLELQADRTLRDLIACHGQPNSGFYDSFVETRAVKEQAKALLHRLAAMKFEPANIIDRPSEVKPKSRKVEAPLRNGEQKAKDGSQKSREAFLTAALQSALSISGKAYPVLSNPLVRETLIPFIAQQVLMASDGNNDTNAKEELKRAETDINKAVQALYPSHFEDLPAARVIEQVGMHYEAIRSSFIGYVISLVIEHKIMGKLSQEVLTMKLVRDMDKTQIESIAGERPEDKKSRERIESDLKTMREVLRVMEETHYDSSNPMMR</sequence>
<dbReference type="Gene3D" id="3.40.50.300">
    <property type="entry name" value="P-loop containing nucleotide triphosphate hydrolases"/>
    <property type="match status" value="1"/>
</dbReference>
<dbReference type="EMBL" id="KL659329">
    <property type="protein sequence ID" value="KFA69897.1"/>
    <property type="molecule type" value="Genomic_DNA"/>
</dbReference>
<proteinExistence type="predicted"/>
<dbReference type="HOGENOM" id="CLU_008964_7_3_1"/>
<accession>A0A084R112</accession>
<organism evidence="5 6">
    <name type="scientific">Stachybotrys chlorohalonatus (strain IBT 40285)</name>
    <dbReference type="NCBI Taxonomy" id="1283841"/>
    <lineage>
        <taxon>Eukaryota</taxon>
        <taxon>Fungi</taxon>
        <taxon>Dikarya</taxon>
        <taxon>Ascomycota</taxon>
        <taxon>Pezizomycotina</taxon>
        <taxon>Sordariomycetes</taxon>
        <taxon>Hypocreomycetidae</taxon>
        <taxon>Hypocreales</taxon>
        <taxon>Stachybotryaceae</taxon>
        <taxon>Stachybotrys</taxon>
    </lineage>
</organism>
<dbReference type="OMA" id="PHIMSEI"/>